<keyword evidence="4" id="KW-1185">Reference proteome</keyword>
<reference evidence="3" key="1">
    <citation type="submission" date="2022-06" db="EMBL/GenBank/DDBJ databases">
        <title>Aeoliella straminimaris, a novel planctomycete from sediments.</title>
        <authorList>
            <person name="Vitorino I.R."/>
            <person name="Lage O.M."/>
        </authorList>
    </citation>
    <scope>NUCLEOTIDE SEQUENCE</scope>
    <source>
        <strain evidence="3">ICT_H6.2</strain>
    </source>
</reference>
<name>A0A9X2JED1_9BACT</name>
<accession>A0A9X2JED1</accession>
<dbReference type="SUPFAM" id="SSF103473">
    <property type="entry name" value="MFS general substrate transporter"/>
    <property type="match status" value="1"/>
</dbReference>
<evidence type="ECO:0000256" key="1">
    <source>
        <dbReference type="SAM" id="MobiDB-lite"/>
    </source>
</evidence>
<gene>
    <name evidence="3" type="ORF">NG895_01165</name>
</gene>
<proteinExistence type="predicted"/>
<protein>
    <submittedName>
        <fullName evidence="3">Uncharacterized protein</fullName>
    </submittedName>
</protein>
<sequence>MPKVACPQCKKRYNVPEKAVGRYASCKCGQRFKVPAPPPPETKKSDSLWDELDDEYEVEPPSSPSSAVARPTAVPAASPKPAAPAWHAQAQLVFRVACYVIPTLLWCLFDFWIVSSIDRKPPLLMIVFFVGALIVSLYVGWRVSAKGLSFGPDARRLRLLGLGICGAGFVGSLAALVAASLIAQTLPGGMLVALLVLGVGFVAMIAGGLQWVTGRTLWSQISSSDRG</sequence>
<feature type="transmembrane region" description="Helical" evidence="2">
    <location>
        <begin position="123"/>
        <end position="141"/>
    </location>
</feature>
<comment type="caution">
    <text evidence="3">The sequence shown here is derived from an EMBL/GenBank/DDBJ whole genome shotgun (WGS) entry which is preliminary data.</text>
</comment>
<dbReference type="EMBL" id="JAMXLR010000004">
    <property type="protein sequence ID" value="MCO6042506.1"/>
    <property type="molecule type" value="Genomic_DNA"/>
</dbReference>
<evidence type="ECO:0000256" key="2">
    <source>
        <dbReference type="SAM" id="Phobius"/>
    </source>
</evidence>
<feature type="transmembrane region" description="Helical" evidence="2">
    <location>
        <begin position="162"/>
        <end position="183"/>
    </location>
</feature>
<keyword evidence="2" id="KW-0472">Membrane</keyword>
<keyword evidence="2" id="KW-0812">Transmembrane</keyword>
<feature type="compositionally biased region" description="Acidic residues" evidence="1">
    <location>
        <begin position="48"/>
        <end position="58"/>
    </location>
</feature>
<feature type="transmembrane region" description="Helical" evidence="2">
    <location>
        <begin position="96"/>
        <end position="117"/>
    </location>
</feature>
<keyword evidence="2" id="KW-1133">Transmembrane helix</keyword>
<dbReference type="RefSeq" id="WP_252850608.1">
    <property type="nucleotide sequence ID" value="NZ_JAMXLR010000004.1"/>
</dbReference>
<evidence type="ECO:0000313" key="4">
    <source>
        <dbReference type="Proteomes" id="UP001155241"/>
    </source>
</evidence>
<feature type="region of interest" description="Disordered" evidence="1">
    <location>
        <begin position="30"/>
        <end position="71"/>
    </location>
</feature>
<evidence type="ECO:0000313" key="3">
    <source>
        <dbReference type="EMBL" id="MCO6042506.1"/>
    </source>
</evidence>
<dbReference type="InterPro" id="IPR036259">
    <property type="entry name" value="MFS_trans_sf"/>
</dbReference>
<dbReference type="Proteomes" id="UP001155241">
    <property type="component" value="Unassembled WGS sequence"/>
</dbReference>
<organism evidence="3 4">
    <name type="scientific">Aeoliella straminimaris</name>
    <dbReference type="NCBI Taxonomy" id="2954799"/>
    <lineage>
        <taxon>Bacteria</taxon>
        <taxon>Pseudomonadati</taxon>
        <taxon>Planctomycetota</taxon>
        <taxon>Planctomycetia</taxon>
        <taxon>Pirellulales</taxon>
        <taxon>Lacipirellulaceae</taxon>
        <taxon>Aeoliella</taxon>
    </lineage>
</organism>
<dbReference type="AlphaFoldDB" id="A0A9X2JED1"/>
<feature type="transmembrane region" description="Helical" evidence="2">
    <location>
        <begin position="189"/>
        <end position="212"/>
    </location>
</feature>